<organism evidence="2 3">
    <name type="scientific">Candida verbasci</name>
    <dbReference type="NCBI Taxonomy" id="1227364"/>
    <lineage>
        <taxon>Eukaryota</taxon>
        <taxon>Fungi</taxon>
        <taxon>Dikarya</taxon>
        <taxon>Ascomycota</taxon>
        <taxon>Saccharomycotina</taxon>
        <taxon>Pichiomycetes</taxon>
        <taxon>Debaryomycetaceae</taxon>
        <taxon>Candida/Lodderomyces clade</taxon>
        <taxon>Candida</taxon>
    </lineage>
</organism>
<dbReference type="Proteomes" id="UP001152885">
    <property type="component" value="Unassembled WGS sequence"/>
</dbReference>
<dbReference type="Gene3D" id="3.40.50.720">
    <property type="entry name" value="NAD(P)-binding Rossmann-like Domain"/>
    <property type="match status" value="1"/>
</dbReference>
<sequence>MHFLKSKVDDFEDAIKLIDFTIDEFKTVNYLITNGPEINKLDLDFDESIVDFKTCFNDYLLSVYNINKLIINYWKEFKLQGQIINCASDVLYPSSKVTNHSIIKRTLVGLTRNLAIENAKNDIKVNMISHGWIKNSKILNEVMKNTNENEILAKIPMNKLGNEDDVYKAVEFLLANPDLYMTGQNIIIDGGLSFK</sequence>
<evidence type="ECO:0000313" key="3">
    <source>
        <dbReference type="Proteomes" id="UP001152885"/>
    </source>
</evidence>
<dbReference type="InterPro" id="IPR002347">
    <property type="entry name" value="SDR_fam"/>
</dbReference>
<protein>
    <submittedName>
        <fullName evidence="2">Uncharacterized protein</fullName>
    </submittedName>
</protein>
<dbReference type="PANTHER" id="PTHR42760">
    <property type="entry name" value="SHORT-CHAIN DEHYDROGENASES/REDUCTASES FAMILY MEMBER"/>
    <property type="match status" value="1"/>
</dbReference>
<dbReference type="GO" id="GO:0016616">
    <property type="term" value="F:oxidoreductase activity, acting on the CH-OH group of donors, NAD or NADP as acceptor"/>
    <property type="evidence" value="ECO:0007669"/>
    <property type="project" value="TreeGrafter"/>
</dbReference>
<reference evidence="2" key="1">
    <citation type="submission" date="2022-12" db="EMBL/GenBank/DDBJ databases">
        <authorList>
            <person name="Brejova B."/>
        </authorList>
    </citation>
    <scope>NUCLEOTIDE SEQUENCE</scope>
</reference>
<dbReference type="OrthoDB" id="47007at2759"/>
<gene>
    <name evidence="2" type="ORF">CANVERA_P3656</name>
</gene>
<proteinExistence type="inferred from homology"/>
<comment type="similarity">
    <text evidence="1">Belongs to the short-chain dehydrogenases/reductases (SDR) family.</text>
</comment>
<dbReference type="InterPro" id="IPR036291">
    <property type="entry name" value="NAD(P)-bd_dom_sf"/>
</dbReference>
<dbReference type="Pfam" id="PF13561">
    <property type="entry name" value="adh_short_C2"/>
    <property type="match status" value="1"/>
</dbReference>
<dbReference type="EMBL" id="CANTUO010000004">
    <property type="protein sequence ID" value="CAI5759147.1"/>
    <property type="molecule type" value="Genomic_DNA"/>
</dbReference>
<dbReference type="PRINTS" id="PR00081">
    <property type="entry name" value="GDHRDH"/>
</dbReference>
<dbReference type="PANTHER" id="PTHR42760:SF40">
    <property type="entry name" value="3-OXOACYL-[ACYL-CARRIER-PROTEIN] REDUCTASE, CHLOROPLASTIC"/>
    <property type="match status" value="1"/>
</dbReference>
<keyword evidence="3" id="KW-1185">Reference proteome</keyword>
<dbReference type="GO" id="GO:0030497">
    <property type="term" value="P:fatty acid elongation"/>
    <property type="evidence" value="ECO:0007669"/>
    <property type="project" value="TreeGrafter"/>
</dbReference>
<name>A0A9W4TY12_9ASCO</name>
<dbReference type="AlphaFoldDB" id="A0A9W4TY12"/>
<dbReference type="CDD" id="cd05233">
    <property type="entry name" value="SDR_c"/>
    <property type="match status" value="1"/>
</dbReference>
<accession>A0A9W4TY12</accession>
<evidence type="ECO:0000313" key="2">
    <source>
        <dbReference type="EMBL" id="CAI5759147.1"/>
    </source>
</evidence>
<comment type="caution">
    <text evidence="2">The sequence shown here is derived from an EMBL/GenBank/DDBJ whole genome shotgun (WGS) entry which is preliminary data.</text>
</comment>
<evidence type="ECO:0000256" key="1">
    <source>
        <dbReference type="ARBA" id="ARBA00006484"/>
    </source>
</evidence>
<dbReference type="SUPFAM" id="SSF51735">
    <property type="entry name" value="NAD(P)-binding Rossmann-fold domains"/>
    <property type="match status" value="1"/>
</dbReference>